<evidence type="ECO:0000313" key="3">
    <source>
        <dbReference type="Proteomes" id="UP000594262"/>
    </source>
</evidence>
<feature type="compositionally biased region" description="Basic and acidic residues" evidence="1">
    <location>
        <begin position="276"/>
        <end position="286"/>
    </location>
</feature>
<reference evidence="2" key="1">
    <citation type="submission" date="2021-01" db="UniProtKB">
        <authorList>
            <consortium name="EnsemblMetazoa"/>
        </authorList>
    </citation>
    <scope>IDENTIFICATION</scope>
</reference>
<dbReference type="RefSeq" id="XP_066936749.1">
    <property type="nucleotide sequence ID" value="XM_067080648.1"/>
</dbReference>
<dbReference type="Proteomes" id="UP000594262">
    <property type="component" value="Unplaced"/>
</dbReference>
<organism evidence="2 3">
    <name type="scientific">Clytia hemisphaerica</name>
    <dbReference type="NCBI Taxonomy" id="252671"/>
    <lineage>
        <taxon>Eukaryota</taxon>
        <taxon>Metazoa</taxon>
        <taxon>Cnidaria</taxon>
        <taxon>Hydrozoa</taxon>
        <taxon>Hydroidolina</taxon>
        <taxon>Leptothecata</taxon>
        <taxon>Obeliida</taxon>
        <taxon>Clytiidae</taxon>
        <taxon>Clytia</taxon>
    </lineage>
</organism>
<feature type="compositionally biased region" description="Low complexity" evidence="1">
    <location>
        <begin position="171"/>
        <end position="193"/>
    </location>
</feature>
<feature type="region of interest" description="Disordered" evidence="1">
    <location>
        <begin position="171"/>
        <end position="222"/>
    </location>
</feature>
<proteinExistence type="predicted"/>
<sequence length="421" mass="46615">MAYALLQCFDKSKIVETIVPTHWIEDKTMWWPSNKARQSAIDLIPLDKSWKSYAVLEIKRYSDDFEELEKGSYTTTEAEVTPVKKKPEPVERAPSPHFNVQTMFSASLPGASKAKPSNLSPSPPVASDAVRMSGAQNYIRSSYSPVSNLPNGFIPITKALNFQDDNPLNSSTNSIRLNSSSNSIRLNSSTNSIRHTRQESITSPKLPKSNKYPSGGGNDFKEMSNKRFQYTMMMDIKKVQETQKQILDVLSNINTDANQIQDEEDDEIEQSSTMDQFERVEEELKRPEKRRAKRKMLKHLVAGKAARRAVLISLDALMSRGLQSKFSKAGKAGKKSFKETKHCKCIIDALKQKYPVDLDRMIGDVIKHAPGKKEKTANEVAGKSVAGKLVAGKSVAGKSASFGTLGGACGNARDDSSDSDN</sequence>
<protein>
    <submittedName>
        <fullName evidence="2">Uncharacterized protein</fullName>
    </submittedName>
</protein>
<dbReference type="EnsemblMetazoa" id="CLYHEMT023718.1">
    <property type="protein sequence ID" value="CLYHEMP023718.1"/>
    <property type="gene ID" value="CLYHEMG023718"/>
</dbReference>
<feature type="compositionally biased region" description="Basic and acidic residues" evidence="1">
    <location>
        <begin position="412"/>
        <end position="421"/>
    </location>
</feature>
<dbReference type="AlphaFoldDB" id="A0A7M5XIA0"/>
<evidence type="ECO:0000313" key="2">
    <source>
        <dbReference type="EnsemblMetazoa" id="CLYHEMP023718.1"/>
    </source>
</evidence>
<dbReference type="GeneID" id="136824657"/>
<feature type="region of interest" description="Disordered" evidence="1">
    <location>
        <begin position="109"/>
        <end position="128"/>
    </location>
</feature>
<feature type="region of interest" description="Disordered" evidence="1">
    <location>
        <begin position="261"/>
        <end position="289"/>
    </location>
</feature>
<feature type="region of interest" description="Disordered" evidence="1">
    <location>
        <begin position="398"/>
        <end position="421"/>
    </location>
</feature>
<name>A0A7M5XIA0_9CNID</name>
<accession>A0A7M5XIA0</accession>
<keyword evidence="3" id="KW-1185">Reference proteome</keyword>
<evidence type="ECO:0000256" key="1">
    <source>
        <dbReference type="SAM" id="MobiDB-lite"/>
    </source>
</evidence>